<dbReference type="AlphaFoldDB" id="A0A4D9D548"/>
<dbReference type="OrthoDB" id="3633556at2759"/>
<accession>A0A4D9D548</accession>
<comment type="caution">
    <text evidence="2">The sequence shown here is derived from an EMBL/GenBank/DDBJ whole genome shotgun (WGS) entry which is preliminary data.</text>
</comment>
<name>A0A4D9D548_9STRA</name>
<gene>
    <name evidence="2" type="ORF">NSK_001781</name>
</gene>
<dbReference type="EMBL" id="SDOX01000007">
    <property type="protein sequence ID" value="TFJ86692.1"/>
    <property type="molecule type" value="Genomic_DNA"/>
</dbReference>
<dbReference type="SUPFAM" id="SSF56801">
    <property type="entry name" value="Acetyl-CoA synthetase-like"/>
    <property type="match status" value="1"/>
</dbReference>
<evidence type="ECO:0000313" key="3">
    <source>
        <dbReference type="Proteomes" id="UP000355283"/>
    </source>
</evidence>
<keyword evidence="3" id="KW-1185">Reference proteome</keyword>
<evidence type="ECO:0000256" key="1">
    <source>
        <dbReference type="SAM" id="MobiDB-lite"/>
    </source>
</evidence>
<feature type="region of interest" description="Disordered" evidence="1">
    <location>
        <begin position="1"/>
        <end position="73"/>
    </location>
</feature>
<sequence length="266" mass="28789">MGNNPSTPSNSTNLGVDQGNSSHNTPRANPRSPSPRVNKAKDVEDALLVSHGSSSSSRNSSVGSIDKSNPSADVKGTIMEEKAIFATTTAEESFERVVAQHGPRKALGVKRTVPGQALKDTPFTFYTWTEFFATSMRFGRALMTMGFQPHNVINILGFNAYLTVLLTLHLSESSELMGPSLEAGKAMGSQARSIADVRSDPLWQSYFSAGLKTANGQATSRAQYVQKYTLLEKDFSEKEGDLTPTLKLKRSVVAKKHAALIESLYA</sequence>
<feature type="compositionally biased region" description="Low complexity" evidence="1">
    <location>
        <begin position="1"/>
        <end position="13"/>
    </location>
</feature>
<feature type="compositionally biased region" description="Low complexity" evidence="1">
    <location>
        <begin position="49"/>
        <end position="64"/>
    </location>
</feature>
<reference evidence="2 3" key="1">
    <citation type="submission" date="2019-01" db="EMBL/GenBank/DDBJ databases">
        <title>Nuclear Genome Assembly of the Microalgal Biofuel strain Nannochloropsis salina CCMP1776.</title>
        <authorList>
            <person name="Hovde B."/>
        </authorList>
    </citation>
    <scope>NUCLEOTIDE SEQUENCE [LARGE SCALE GENOMIC DNA]</scope>
    <source>
        <strain evidence="2 3">CCMP1776</strain>
    </source>
</reference>
<organism evidence="2 3">
    <name type="scientific">Nannochloropsis salina CCMP1776</name>
    <dbReference type="NCBI Taxonomy" id="1027361"/>
    <lineage>
        <taxon>Eukaryota</taxon>
        <taxon>Sar</taxon>
        <taxon>Stramenopiles</taxon>
        <taxon>Ochrophyta</taxon>
        <taxon>Eustigmatophyceae</taxon>
        <taxon>Eustigmatales</taxon>
        <taxon>Monodopsidaceae</taxon>
        <taxon>Microchloropsis</taxon>
        <taxon>Microchloropsis salina</taxon>
    </lineage>
</organism>
<protein>
    <recommendedName>
        <fullName evidence="4">AMP-dependent synthetase/ligase domain-containing protein</fullName>
    </recommendedName>
</protein>
<proteinExistence type="predicted"/>
<feature type="compositionally biased region" description="Polar residues" evidence="1">
    <location>
        <begin position="14"/>
        <end position="27"/>
    </location>
</feature>
<evidence type="ECO:0008006" key="4">
    <source>
        <dbReference type="Google" id="ProtNLM"/>
    </source>
</evidence>
<dbReference type="Proteomes" id="UP000355283">
    <property type="component" value="Unassembled WGS sequence"/>
</dbReference>
<evidence type="ECO:0000313" key="2">
    <source>
        <dbReference type="EMBL" id="TFJ86692.1"/>
    </source>
</evidence>